<evidence type="ECO:0000313" key="4">
    <source>
        <dbReference type="Proteomes" id="UP000482800"/>
    </source>
</evidence>
<evidence type="ECO:0000256" key="2">
    <source>
        <dbReference type="SAM" id="Phobius"/>
    </source>
</evidence>
<dbReference type="Proteomes" id="UP000482800">
    <property type="component" value="Unassembled WGS sequence"/>
</dbReference>
<gene>
    <name evidence="3" type="ORF">Phou_057390</name>
</gene>
<accession>A0A6V8KHH7</accession>
<dbReference type="RefSeq" id="WP_173060962.1">
    <property type="nucleotide sequence ID" value="NZ_BAABGO010000084.1"/>
</dbReference>
<name>A0A6V8KHH7_9ACTN</name>
<dbReference type="EMBL" id="BLPF01000002">
    <property type="protein sequence ID" value="GFJ81559.1"/>
    <property type="molecule type" value="Genomic_DNA"/>
</dbReference>
<feature type="transmembrane region" description="Helical" evidence="2">
    <location>
        <begin position="40"/>
        <end position="60"/>
    </location>
</feature>
<evidence type="ECO:0000313" key="3">
    <source>
        <dbReference type="EMBL" id="GFJ81559.1"/>
    </source>
</evidence>
<keyword evidence="4" id="KW-1185">Reference proteome</keyword>
<protein>
    <recommendedName>
        <fullName evidence="5">DUF11 domain-containing protein</fullName>
    </recommendedName>
</protein>
<comment type="caution">
    <text evidence="3">The sequence shown here is derived from an EMBL/GenBank/DDBJ whole genome shotgun (WGS) entry which is preliminary data.</text>
</comment>
<proteinExistence type="predicted"/>
<feature type="region of interest" description="Disordered" evidence="1">
    <location>
        <begin position="62"/>
        <end position="84"/>
    </location>
</feature>
<feature type="compositionally biased region" description="Pro residues" evidence="1">
    <location>
        <begin position="67"/>
        <end position="78"/>
    </location>
</feature>
<organism evidence="3 4">
    <name type="scientific">Phytohabitans houttuyneae</name>
    <dbReference type="NCBI Taxonomy" id="1076126"/>
    <lineage>
        <taxon>Bacteria</taxon>
        <taxon>Bacillati</taxon>
        <taxon>Actinomycetota</taxon>
        <taxon>Actinomycetes</taxon>
        <taxon>Micromonosporales</taxon>
        <taxon>Micromonosporaceae</taxon>
    </lineage>
</organism>
<evidence type="ECO:0000256" key="1">
    <source>
        <dbReference type="SAM" id="MobiDB-lite"/>
    </source>
</evidence>
<reference evidence="3 4" key="1">
    <citation type="submission" date="2020-03" db="EMBL/GenBank/DDBJ databases">
        <title>Whole genome shotgun sequence of Phytohabitans houttuyneae NBRC 108639.</title>
        <authorList>
            <person name="Komaki H."/>
            <person name="Tamura T."/>
        </authorList>
    </citation>
    <scope>NUCLEOTIDE SEQUENCE [LARGE SCALE GENOMIC DNA]</scope>
    <source>
        <strain evidence="3 4">NBRC 108639</strain>
    </source>
</reference>
<reference evidence="3 4" key="2">
    <citation type="submission" date="2020-03" db="EMBL/GenBank/DDBJ databases">
        <authorList>
            <person name="Ichikawa N."/>
            <person name="Kimura A."/>
            <person name="Kitahashi Y."/>
            <person name="Uohara A."/>
        </authorList>
    </citation>
    <scope>NUCLEOTIDE SEQUENCE [LARGE SCALE GENOMIC DNA]</scope>
    <source>
        <strain evidence="3 4">NBRC 108639</strain>
    </source>
</reference>
<keyword evidence="2" id="KW-1133">Transmembrane helix</keyword>
<evidence type="ECO:0008006" key="5">
    <source>
        <dbReference type="Google" id="ProtNLM"/>
    </source>
</evidence>
<keyword evidence="2" id="KW-0812">Transmembrane</keyword>
<sequence>MTEIDNLRRGLSELATEVEAVDLRERALATSHRIRVRRTVTTAVAGLAVAAVALGTAVTVQADRSPRPPAVDPAPSPTVLPTEQQVSPDLGPLNSATLTVPSWGAGAHAGCVTGRITVTNGQYVRDAAHKTVNILSYVTADVDRDGTEDYVAYLMCGEGPESGGRQIVAFRRSGQELAPIGRVVGTQDGFAMMDYFEARDGGRIAVLVSEEYTDIGQNAVPNQWRTYAFQDGRFRQVEGPTTFPAQPPSAQLSVETSTLAFQRQGGALTGQLTVTVRNTGAIDVARVEILFILPSQVQPSGDDWRDCTARPSPDHTALVCTVPGPRAQSRVSVPFTFVATAKPVLLGDPITLGNHYLSLTQAPPFNGQVTIGTPETVIPITAP</sequence>
<dbReference type="AlphaFoldDB" id="A0A6V8KHH7"/>
<keyword evidence="2" id="KW-0472">Membrane</keyword>